<comment type="catalytic activity">
    <reaction evidence="1">
        <text>ATP + protein L-histidine = ADP + protein N-phospho-L-histidine.</text>
        <dbReference type="EC" id="2.7.13.3"/>
    </reaction>
</comment>
<reference evidence="9 10" key="1">
    <citation type="submission" date="2023-08" db="EMBL/GenBank/DDBJ databases">
        <title>Black Yeasts Isolated from many extreme environments.</title>
        <authorList>
            <person name="Coleine C."/>
            <person name="Stajich J.E."/>
            <person name="Selbmann L."/>
        </authorList>
    </citation>
    <scope>NUCLEOTIDE SEQUENCE [LARGE SCALE GENOMIC DNA]</scope>
    <source>
        <strain evidence="9 10">CCFEE 5910</strain>
    </source>
</reference>
<dbReference type="Pfam" id="PF00072">
    <property type="entry name" value="Response_reg"/>
    <property type="match status" value="1"/>
</dbReference>
<dbReference type="InterPro" id="IPR036097">
    <property type="entry name" value="HisK_dim/P_sf"/>
</dbReference>
<dbReference type="PRINTS" id="PR00344">
    <property type="entry name" value="BCTRLSENSOR"/>
</dbReference>
<dbReference type="AlphaFoldDB" id="A0AAN7YBU2"/>
<evidence type="ECO:0000259" key="8">
    <source>
        <dbReference type="PROSITE" id="PS50110"/>
    </source>
</evidence>
<dbReference type="SMART" id="SM00387">
    <property type="entry name" value="HATPase_c"/>
    <property type="match status" value="1"/>
</dbReference>
<dbReference type="InterPro" id="IPR003661">
    <property type="entry name" value="HisK_dim/P_dom"/>
</dbReference>
<comment type="caution">
    <text evidence="9">The sequence shown here is derived from an EMBL/GenBank/DDBJ whole genome shotgun (WGS) entry which is preliminary data.</text>
</comment>
<sequence length="959" mass="107303">MGRYSTGRAHMYLSVPHIADAFGCAPINSLSLPSRPTDINPIFDEQKHKEPLAPRNTIGPDTYGLSTGLDAETFSPPSPPTDFRDPYLYPVLTGNEYVRLTTLWYHTQGLTEDKDFLWRISNLLGMLKDSIRWEFAIVGILDNDHFTRLVTANLPILNLPRRESTCSHTVNMSPGTVFMITDMSKDWRFQNSPHVAIGGLRSYAGTQLRIMLADGIEVALGSLCIASNTVEERLTEDQKRGLLRAADTIAAELVSRTRMRRLNERQNMLNHLSHLRAADSDDPQAAVIRLLTTLYEGVNVSLEPVVSNAVKISGTSVRIECSKFTDGLWEDTEFIKHSMQDTDAFSDARRPIRAVFAYLRQGERALIVASGKLRCIFDSLDAWFVDQCAQFINSTLQDRLLREALCAKDLFLRSITHELRTPLHGILSSAELMDEELRIREVKGLQALFSDEFSFPACLSSIKRSGRELMTSINSILKFNAFADDTMIIRPTEYDIRDLEDTVLDDVLPSYASNQLQGLSILFEYHLPDENTIINVDANVLKELLKSLLTNSISATSRGRILVRTTLLGSCSQLDVIDTGMGIAECDQERIFLPFEKCNTHSTGAGLGLSLAVQMATSLGGSLSLIWSELGKGSHFQLKLPYSRAVNNQSVFCHKSPTFGDLPLRFYKIRQSARNEHLLSHLETHLISRGFEKADGPQGSVIITNQAEPFQPCYTGLSQIETPLMVITVTEGPLSSAYQTSMADDMKPHLAWYIHGPFYKSRLDEIMLEADHAFGIHISNKSSNPSYSTIMIAPSDTLSKVISNTSQILSDTLTFTTTTTHTRSKAIFRVLLVDDNHVNLKVLEMYCKKRILPFGKASDGNEAVSSYKAAMIDLDSPYKPYNLVLMDLQMPECDGIEACRQIRQLEQDNGLKRSVIFMITGQDSVADRRNSLEAGADEYFVKPVSLKRLDQALVEYFRL</sequence>
<evidence type="ECO:0000256" key="2">
    <source>
        <dbReference type="ARBA" id="ARBA00012438"/>
    </source>
</evidence>
<evidence type="ECO:0000256" key="4">
    <source>
        <dbReference type="ARBA" id="ARBA00022679"/>
    </source>
</evidence>
<keyword evidence="3 6" id="KW-0597">Phosphoprotein</keyword>
<evidence type="ECO:0000256" key="5">
    <source>
        <dbReference type="ARBA" id="ARBA00022777"/>
    </source>
</evidence>
<keyword evidence="4" id="KW-0808">Transferase</keyword>
<keyword evidence="10" id="KW-1185">Reference proteome</keyword>
<dbReference type="Pfam" id="PF02518">
    <property type="entry name" value="HATPase_c"/>
    <property type="match status" value="1"/>
</dbReference>
<dbReference type="PROSITE" id="PS50110">
    <property type="entry name" value="RESPONSE_REGULATORY"/>
    <property type="match status" value="1"/>
</dbReference>
<evidence type="ECO:0000313" key="9">
    <source>
        <dbReference type="EMBL" id="KAK5087240.1"/>
    </source>
</evidence>
<dbReference type="GO" id="GO:0000155">
    <property type="term" value="F:phosphorelay sensor kinase activity"/>
    <property type="evidence" value="ECO:0007669"/>
    <property type="project" value="InterPro"/>
</dbReference>
<name>A0AAN7YBU2_9EURO</name>
<dbReference type="InterPro" id="IPR004358">
    <property type="entry name" value="Sig_transdc_His_kin-like_C"/>
</dbReference>
<feature type="domain" description="Histidine kinase" evidence="7">
    <location>
        <begin position="414"/>
        <end position="644"/>
    </location>
</feature>
<dbReference type="SUPFAM" id="SSF52172">
    <property type="entry name" value="CheY-like"/>
    <property type="match status" value="1"/>
</dbReference>
<gene>
    <name evidence="9" type="ORF">LTR05_004411</name>
</gene>
<dbReference type="PROSITE" id="PS50109">
    <property type="entry name" value="HIS_KIN"/>
    <property type="match status" value="1"/>
</dbReference>
<dbReference type="CDD" id="cd17546">
    <property type="entry name" value="REC_hyHK_CKI1_RcsC-like"/>
    <property type="match status" value="1"/>
</dbReference>
<evidence type="ECO:0000256" key="6">
    <source>
        <dbReference type="PROSITE-ProRule" id="PRU00169"/>
    </source>
</evidence>
<proteinExistence type="predicted"/>
<dbReference type="PANTHER" id="PTHR43047:SF72">
    <property type="entry name" value="OSMOSENSING HISTIDINE PROTEIN KINASE SLN1"/>
    <property type="match status" value="1"/>
</dbReference>
<feature type="modified residue" description="4-aspartylphosphate" evidence="6">
    <location>
        <position position="887"/>
    </location>
</feature>
<feature type="domain" description="Response regulatory" evidence="8">
    <location>
        <begin position="829"/>
        <end position="957"/>
    </location>
</feature>
<dbReference type="GO" id="GO:0009927">
    <property type="term" value="F:histidine phosphotransfer kinase activity"/>
    <property type="evidence" value="ECO:0007669"/>
    <property type="project" value="TreeGrafter"/>
</dbReference>
<dbReference type="Gene3D" id="3.40.50.2300">
    <property type="match status" value="1"/>
</dbReference>
<dbReference type="EC" id="2.7.13.3" evidence="2"/>
<dbReference type="InterPro" id="IPR001789">
    <property type="entry name" value="Sig_transdc_resp-reg_receiver"/>
</dbReference>
<dbReference type="GO" id="GO:0005886">
    <property type="term" value="C:plasma membrane"/>
    <property type="evidence" value="ECO:0007669"/>
    <property type="project" value="TreeGrafter"/>
</dbReference>
<organism evidence="9 10">
    <name type="scientific">Lithohypha guttulata</name>
    <dbReference type="NCBI Taxonomy" id="1690604"/>
    <lineage>
        <taxon>Eukaryota</taxon>
        <taxon>Fungi</taxon>
        <taxon>Dikarya</taxon>
        <taxon>Ascomycota</taxon>
        <taxon>Pezizomycotina</taxon>
        <taxon>Eurotiomycetes</taxon>
        <taxon>Chaetothyriomycetidae</taxon>
        <taxon>Chaetothyriales</taxon>
        <taxon>Trichomeriaceae</taxon>
        <taxon>Lithohypha</taxon>
    </lineage>
</organism>
<dbReference type="Gene3D" id="3.30.565.10">
    <property type="entry name" value="Histidine kinase-like ATPase, C-terminal domain"/>
    <property type="match status" value="1"/>
</dbReference>
<evidence type="ECO:0000313" key="10">
    <source>
        <dbReference type="Proteomes" id="UP001309876"/>
    </source>
</evidence>
<dbReference type="Proteomes" id="UP001309876">
    <property type="component" value="Unassembled WGS sequence"/>
</dbReference>
<dbReference type="Pfam" id="PF00512">
    <property type="entry name" value="HisKA"/>
    <property type="match status" value="1"/>
</dbReference>
<dbReference type="SMART" id="SM00448">
    <property type="entry name" value="REC"/>
    <property type="match status" value="1"/>
</dbReference>
<evidence type="ECO:0000256" key="3">
    <source>
        <dbReference type="ARBA" id="ARBA00022553"/>
    </source>
</evidence>
<dbReference type="SUPFAM" id="SSF47384">
    <property type="entry name" value="Homodimeric domain of signal transducing histidine kinase"/>
    <property type="match status" value="1"/>
</dbReference>
<dbReference type="EMBL" id="JAVRRJ010000003">
    <property type="protein sequence ID" value="KAK5087240.1"/>
    <property type="molecule type" value="Genomic_DNA"/>
</dbReference>
<dbReference type="SUPFAM" id="SSF55874">
    <property type="entry name" value="ATPase domain of HSP90 chaperone/DNA topoisomerase II/histidine kinase"/>
    <property type="match status" value="1"/>
</dbReference>
<keyword evidence="5" id="KW-0418">Kinase</keyword>
<evidence type="ECO:0000256" key="1">
    <source>
        <dbReference type="ARBA" id="ARBA00000085"/>
    </source>
</evidence>
<evidence type="ECO:0000259" key="7">
    <source>
        <dbReference type="PROSITE" id="PS50109"/>
    </source>
</evidence>
<dbReference type="InterPro" id="IPR011006">
    <property type="entry name" value="CheY-like_superfamily"/>
</dbReference>
<dbReference type="CDD" id="cd00082">
    <property type="entry name" value="HisKA"/>
    <property type="match status" value="1"/>
</dbReference>
<dbReference type="InterPro" id="IPR036890">
    <property type="entry name" value="HATPase_C_sf"/>
</dbReference>
<dbReference type="PANTHER" id="PTHR43047">
    <property type="entry name" value="TWO-COMPONENT HISTIDINE PROTEIN KINASE"/>
    <property type="match status" value="1"/>
</dbReference>
<dbReference type="SMART" id="SM00388">
    <property type="entry name" value="HisKA"/>
    <property type="match status" value="1"/>
</dbReference>
<dbReference type="Gene3D" id="1.10.287.130">
    <property type="match status" value="1"/>
</dbReference>
<dbReference type="InterPro" id="IPR005467">
    <property type="entry name" value="His_kinase_dom"/>
</dbReference>
<dbReference type="InterPro" id="IPR003594">
    <property type="entry name" value="HATPase_dom"/>
</dbReference>
<accession>A0AAN7YBU2</accession>
<protein>
    <recommendedName>
        <fullName evidence="2">histidine kinase</fullName>
        <ecNumber evidence="2">2.7.13.3</ecNumber>
    </recommendedName>
</protein>